<gene>
    <name evidence="1" type="ORF">PB01_19605</name>
</gene>
<proteinExistence type="predicted"/>
<dbReference type="RefSeq" id="WP_151701698.1">
    <property type="nucleotide sequence ID" value="NZ_CP031223.1"/>
</dbReference>
<reference evidence="1 2" key="1">
    <citation type="submission" date="2018-07" db="EMBL/GenBank/DDBJ databases">
        <title>Complete genome sequence of Psychrobacillus sp. PB01, isolated from iceberg, and comparative genome analysis of Psychrobacillus strains.</title>
        <authorList>
            <person name="Lee P.C."/>
        </authorList>
    </citation>
    <scope>NUCLEOTIDE SEQUENCE [LARGE SCALE GENOMIC DNA]</scope>
    <source>
        <strain evidence="1 2">PB01</strain>
    </source>
</reference>
<evidence type="ECO:0000313" key="2">
    <source>
        <dbReference type="Proteomes" id="UP000325517"/>
    </source>
</evidence>
<accession>A0A5J6SUT8</accession>
<organism evidence="1 2">
    <name type="scientific">Psychrobacillus glaciei</name>
    <dbReference type="NCBI Taxonomy" id="2283160"/>
    <lineage>
        <taxon>Bacteria</taxon>
        <taxon>Bacillati</taxon>
        <taxon>Bacillota</taxon>
        <taxon>Bacilli</taxon>
        <taxon>Bacillales</taxon>
        <taxon>Bacillaceae</taxon>
        <taxon>Psychrobacillus</taxon>
    </lineage>
</organism>
<dbReference type="EMBL" id="CP031223">
    <property type="protein sequence ID" value="QFG00825.1"/>
    <property type="molecule type" value="Genomic_DNA"/>
</dbReference>
<evidence type="ECO:0000313" key="1">
    <source>
        <dbReference type="EMBL" id="QFG00825.1"/>
    </source>
</evidence>
<dbReference type="KEGG" id="psyo:PB01_19605"/>
<protein>
    <submittedName>
        <fullName evidence="1">Uncharacterized protein</fullName>
    </submittedName>
</protein>
<dbReference type="Proteomes" id="UP000325517">
    <property type="component" value="Chromosome"/>
</dbReference>
<sequence>MLVTKALPHDVALLAFVPHRSPRGTLPPETEIRGIFYSLKYYEHWFRWLLIHILSYLSRKAQAPMSARTGKMGLV</sequence>
<keyword evidence="2" id="KW-1185">Reference proteome</keyword>
<name>A0A5J6SUT8_9BACI</name>
<dbReference type="AlphaFoldDB" id="A0A5J6SUT8"/>